<dbReference type="Proteomes" id="UP000019267">
    <property type="component" value="Chromosome"/>
</dbReference>
<keyword evidence="1" id="KW-0472">Membrane</keyword>
<organism evidence="2 3">
    <name type="scientific">Spiroplasma culicicola AES-1</name>
    <dbReference type="NCBI Taxonomy" id="1276246"/>
    <lineage>
        <taxon>Bacteria</taxon>
        <taxon>Bacillati</taxon>
        <taxon>Mycoplasmatota</taxon>
        <taxon>Mollicutes</taxon>
        <taxon>Entomoplasmatales</taxon>
        <taxon>Spiroplasmataceae</taxon>
        <taxon>Spiroplasma</taxon>
    </lineage>
</organism>
<dbReference type="STRING" id="1276246.SCULI_v1c07610"/>
<keyword evidence="1" id="KW-0812">Transmembrane</keyword>
<evidence type="ECO:0000256" key="1">
    <source>
        <dbReference type="SAM" id="Phobius"/>
    </source>
</evidence>
<feature type="transmembrane region" description="Helical" evidence="1">
    <location>
        <begin position="6"/>
        <end position="27"/>
    </location>
</feature>
<dbReference type="OrthoDB" id="388310at2"/>
<keyword evidence="3" id="KW-1185">Reference proteome</keyword>
<dbReference type="EMBL" id="CP006681">
    <property type="protein sequence ID" value="AHI53102.1"/>
    <property type="molecule type" value="Genomic_DNA"/>
</dbReference>
<sequence length="516" mass="58397">MIINIGPWWLYDIIAVSVIIGSVMFGLRRGFFMTFYILALELVAVILMMFIPTLLTNATSAPVMKLMNKIGISDVFDEVGKGIGDLFTSILTNLFGVSQEELGEISWGNIGSEFLKVLVALGLYIIFCFLIFVIVNLVGFILYRGLRAKMRRMRIVGSADMMLGAFNGFALGMTFAMILSTVFSLPVLGFEHQRIGVLDFSRLSEEEQVEWAKNGNSFKRYAISRKVTTDIPVLPVVKYMYTNACVQTYLLDPVITIANQAMNNSNEEGGGLQNIPYSVYDAFSTTMLKGYSTNNPFKAPVATCIELMPEDSRSVFRLMAEAMLVAPKLIKNNPIGETNKDTNNSVELMNSLQAYMDERAAQGNGFEYYNQKEFVNWWNWVSSTNSYKNPLWDQSVQIGLVAEGEADRELELILREAERTYSYLRNLHFVNSIATNNPDIPTFIPSFYTTKYILDGLEISPTGSVLSPIFNQYTLEHWNLLDENVRERITNGNPNNSKDYNGYWMGYYFDFARLDV</sequence>
<evidence type="ECO:0000313" key="2">
    <source>
        <dbReference type="EMBL" id="AHI53102.1"/>
    </source>
</evidence>
<dbReference type="HOGENOM" id="CLU_548470_0_0_14"/>
<reference evidence="2 3" key="1">
    <citation type="journal article" date="2014" name="Genome Biol. Evol.">
        <title>Molecular evolution of the substrate utilization strategies and putative virulence factors in mosquito-associated Spiroplasma species.</title>
        <authorList>
            <person name="Chang T.H."/>
            <person name="Lo W.S."/>
            <person name="Ku C."/>
            <person name="Chen L.L."/>
            <person name="Kuo C.H."/>
        </authorList>
    </citation>
    <scope>NUCLEOTIDE SEQUENCE [LARGE SCALE GENOMIC DNA]</scope>
    <source>
        <strain evidence="2">AES-1</strain>
    </source>
</reference>
<dbReference type="RefSeq" id="WP_025363331.1">
    <property type="nucleotide sequence ID" value="NZ_CP006681.1"/>
</dbReference>
<feature type="transmembrane region" description="Helical" evidence="1">
    <location>
        <begin position="117"/>
        <end position="143"/>
    </location>
</feature>
<feature type="transmembrane region" description="Helical" evidence="1">
    <location>
        <begin position="34"/>
        <end position="55"/>
    </location>
</feature>
<keyword evidence="1" id="KW-1133">Transmembrane helix</keyword>
<dbReference type="AlphaFoldDB" id="W6A7Y3"/>
<accession>W6A7Y3</accession>
<dbReference type="PATRIC" id="fig|1276246.3.peg.759"/>
<proteinExistence type="predicted"/>
<feature type="transmembrane region" description="Helical" evidence="1">
    <location>
        <begin position="164"/>
        <end position="188"/>
    </location>
</feature>
<dbReference type="KEGG" id="scq:SCULI_v1c07610"/>
<evidence type="ECO:0008006" key="4">
    <source>
        <dbReference type="Google" id="ProtNLM"/>
    </source>
</evidence>
<name>W6A7Y3_9MOLU</name>
<protein>
    <recommendedName>
        <fullName evidence="4">Colicin V production protein</fullName>
    </recommendedName>
</protein>
<evidence type="ECO:0000313" key="3">
    <source>
        <dbReference type="Proteomes" id="UP000019267"/>
    </source>
</evidence>
<gene>
    <name evidence="2" type="ORF">SCULI_v1c07610</name>
</gene>